<sequence length="145" mass="15183">MKWISDGLRDARTAAWRLRTELAALQFLSRDLGTGLAPDVIAADTAAGFLVLEDLAPRVSLDQLLRRDGAAAHGGRLAASAHARGVLSAATAGRAAAYYARRSELGPVDPAADRAGRLTPFRKAGIEHASALGVHLEGRAAHELA</sequence>
<keyword evidence="2" id="KW-1185">Reference proteome</keyword>
<dbReference type="EMBL" id="JANIAA010000001">
    <property type="protein sequence ID" value="MCQ8186716.1"/>
    <property type="molecule type" value="Genomic_DNA"/>
</dbReference>
<comment type="caution">
    <text evidence="1">The sequence shown here is derived from an EMBL/GenBank/DDBJ whole genome shotgun (WGS) entry which is preliminary data.</text>
</comment>
<evidence type="ECO:0000313" key="2">
    <source>
        <dbReference type="Proteomes" id="UP001204746"/>
    </source>
</evidence>
<dbReference type="InterPro" id="IPR011009">
    <property type="entry name" value="Kinase-like_dom_sf"/>
</dbReference>
<dbReference type="SUPFAM" id="SSF56112">
    <property type="entry name" value="Protein kinase-like (PK-like)"/>
    <property type="match status" value="1"/>
</dbReference>
<name>A0ABT1UNK5_9ACTN</name>
<accession>A0ABT1UNK5</accession>
<protein>
    <submittedName>
        <fullName evidence="1">Uncharacterized protein</fullName>
    </submittedName>
</protein>
<dbReference type="RefSeq" id="WP_256647920.1">
    <property type="nucleotide sequence ID" value="NZ_JANIAA010000001.1"/>
</dbReference>
<reference evidence="1 2" key="1">
    <citation type="submission" date="2022-07" db="EMBL/GenBank/DDBJ databases">
        <authorList>
            <person name="Phongsopitanun W."/>
            <person name="Tanasupawat S."/>
        </authorList>
    </citation>
    <scope>NUCLEOTIDE SEQUENCE [LARGE SCALE GENOMIC DNA]</scope>
    <source>
        <strain evidence="1 2">RCU-064</strain>
    </source>
</reference>
<gene>
    <name evidence="1" type="ORF">NP777_00280</name>
</gene>
<proteinExistence type="predicted"/>
<organism evidence="1 2">
    <name type="scientific">Streptomyces rugosispiralis</name>
    <dbReference type="NCBI Taxonomy" id="2967341"/>
    <lineage>
        <taxon>Bacteria</taxon>
        <taxon>Bacillati</taxon>
        <taxon>Actinomycetota</taxon>
        <taxon>Actinomycetes</taxon>
        <taxon>Kitasatosporales</taxon>
        <taxon>Streptomycetaceae</taxon>
        <taxon>Streptomyces</taxon>
    </lineage>
</organism>
<dbReference type="Proteomes" id="UP001204746">
    <property type="component" value="Unassembled WGS sequence"/>
</dbReference>
<evidence type="ECO:0000313" key="1">
    <source>
        <dbReference type="EMBL" id="MCQ8186716.1"/>
    </source>
</evidence>